<gene>
    <name evidence="2" type="ORF">BCR44DRAFT_116326</name>
</gene>
<feature type="transmembrane region" description="Helical" evidence="1">
    <location>
        <begin position="41"/>
        <end position="62"/>
    </location>
</feature>
<evidence type="ECO:0000256" key="1">
    <source>
        <dbReference type="SAM" id="Phobius"/>
    </source>
</evidence>
<reference evidence="2 3" key="1">
    <citation type="submission" date="2016-07" db="EMBL/GenBank/DDBJ databases">
        <title>Pervasive Adenine N6-methylation of Active Genes in Fungi.</title>
        <authorList>
            <consortium name="DOE Joint Genome Institute"/>
            <person name="Mondo S.J."/>
            <person name="Dannebaum R.O."/>
            <person name="Kuo R.C."/>
            <person name="Labutti K."/>
            <person name="Haridas S."/>
            <person name="Kuo A."/>
            <person name="Salamov A."/>
            <person name="Ahrendt S.R."/>
            <person name="Lipzen A."/>
            <person name="Sullivan W."/>
            <person name="Andreopoulos W.B."/>
            <person name="Clum A."/>
            <person name="Lindquist E."/>
            <person name="Daum C."/>
            <person name="Ramamoorthy G.K."/>
            <person name="Gryganskyi A."/>
            <person name="Culley D."/>
            <person name="Magnuson J.K."/>
            <person name="James T.Y."/>
            <person name="O'Malley M.A."/>
            <person name="Stajich J.E."/>
            <person name="Spatafora J.W."/>
            <person name="Visel A."/>
            <person name="Grigoriev I.V."/>
        </authorList>
    </citation>
    <scope>NUCLEOTIDE SEQUENCE [LARGE SCALE GENOMIC DNA]</scope>
    <source>
        <strain evidence="2 3">PL171</strain>
    </source>
</reference>
<dbReference type="Proteomes" id="UP000193411">
    <property type="component" value="Unassembled WGS sequence"/>
</dbReference>
<evidence type="ECO:0000313" key="2">
    <source>
        <dbReference type="EMBL" id="ORZ38357.1"/>
    </source>
</evidence>
<evidence type="ECO:0000313" key="3">
    <source>
        <dbReference type="Proteomes" id="UP000193411"/>
    </source>
</evidence>
<evidence type="ECO:0008006" key="4">
    <source>
        <dbReference type="Google" id="ProtNLM"/>
    </source>
</evidence>
<organism evidence="2 3">
    <name type="scientific">Catenaria anguillulae PL171</name>
    <dbReference type="NCBI Taxonomy" id="765915"/>
    <lineage>
        <taxon>Eukaryota</taxon>
        <taxon>Fungi</taxon>
        <taxon>Fungi incertae sedis</taxon>
        <taxon>Blastocladiomycota</taxon>
        <taxon>Blastocladiomycetes</taxon>
        <taxon>Blastocladiales</taxon>
        <taxon>Catenariaceae</taxon>
        <taxon>Catenaria</taxon>
    </lineage>
</organism>
<comment type="caution">
    <text evidence="2">The sequence shown here is derived from an EMBL/GenBank/DDBJ whole genome shotgun (WGS) entry which is preliminary data.</text>
</comment>
<keyword evidence="1" id="KW-0472">Membrane</keyword>
<proteinExistence type="predicted"/>
<accession>A0A1Y2HUS7</accession>
<name>A0A1Y2HUS7_9FUNG</name>
<feature type="transmembrane region" description="Helical" evidence="1">
    <location>
        <begin position="74"/>
        <end position="96"/>
    </location>
</feature>
<dbReference type="EMBL" id="MCFL01000009">
    <property type="protein sequence ID" value="ORZ38357.1"/>
    <property type="molecule type" value="Genomic_DNA"/>
</dbReference>
<keyword evidence="1" id="KW-1133">Transmembrane helix</keyword>
<feature type="non-terminal residue" evidence="2">
    <location>
        <position position="135"/>
    </location>
</feature>
<keyword evidence="3" id="KW-1185">Reference proteome</keyword>
<feature type="transmembrane region" description="Helical" evidence="1">
    <location>
        <begin position="108"/>
        <end position="127"/>
    </location>
</feature>
<dbReference type="OrthoDB" id="2128781at2759"/>
<dbReference type="AlphaFoldDB" id="A0A1Y2HUS7"/>
<sequence length="135" mass="15270">MAATGIKFLKGLNSATGLVSFSTLIGMLIRGNCKPSRSFQSYVHMMVYFDCAAFVVAFTVQFAEDSLSRCASEAFWLVASFFWSAKDAFKYGYLAFRCIRIMGFKSNIWNWAIHGAFTSSLVLYWLYMALSFNFS</sequence>
<protein>
    <recommendedName>
        <fullName evidence="4">CASP-like protein</fullName>
    </recommendedName>
</protein>
<keyword evidence="1" id="KW-0812">Transmembrane</keyword>